<proteinExistence type="predicted"/>
<keyword evidence="2" id="KW-1185">Reference proteome</keyword>
<gene>
    <name evidence="1" type="ORF">K488DRAFT_90530</name>
</gene>
<evidence type="ECO:0000313" key="2">
    <source>
        <dbReference type="Proteomes" id="UP000814128"/>
    </source>
</evidence>
<dbReference type="Proteomes" id="UP000814128">
    <property type="component" value="Unassembled WGS sequence"/>
</dbReference>
<comment type="caution">
    <text evidence="1">The sequence shown here is derived from an EMBL/GenBank/DDBJ whole genome shotgun (WGS) entry which is preliminary data.</text>
</comment>
<dbReference type="EMBL" id="MU273851">
    <property type="protein sequence ID" value="KAI0027709.1"/>
    <property type="molecule type" value="Genomic_DNA"/>
</dbReference>
<reference evidence="1" key="1">
    <citation type="submission" date="2021-02" db="EMBL/GenBank/DDBJ databases">
        <authorList>
            <consortium name="DOE Joint Genome Institute"/>
            <person name="Ahrendt S."/>
            <person name="Looney B.P."/>
            <person name="Miyauchi S."/>
            <person name="Morin E."/>
            <person name="Drula E."/>
            <person name="Courty P.E."/>
            <person name="Chicoki N."/>
            <person name="Fauchery L."/>
            <person name="Kohler A."/>
            <person name="Kuo A."/>
            <person name="Labutti K."/>
            <person name="Pangilinan J."/>
            <person name="Lipzen A."/>
            <person name="Riley R."/>
            <person name="Andreopoulos W."/>
            <person name="He G."/>
            <person name="Johnson J."/>
            <person name="Barry K.W."/>
            <person name="Grigoriev I.V."/>
            <person name="Nagy L."/>
            <person name="Hibbett D."/>
            <person name="Henrissat B."/>
            <person name="Matheny P.B."/>
            <person name="Labbe J."/>
            <person name="Martin F."/>
        </authorList>
    </citation>
    <scope>NUCLEOTIDE SEQUENCE</scope>
    <source>
        <strain evidence="1">EC-137</strain>
    </source>
</reference>
<evidence type="ECO:0000313" key="1">
    <source>
        <dbReference type="EMBL" id="KAI0027709.1"/>
    </source>
</evidence>
<feature type="non-terminal residue" evidence="1">
    <location>
        <position position="1"/>
    </location>
</feature>
<name>A0ACB8Q7E2_9AGAM</name>
<sequence>DALLFCARTPHWATIDTSDTAKRARLAPFIDASTRSSSPPSDRELFALLPFQEHDAHLTALVRAMLSQHTESSKVELLQILGAHGYLADLARAIEARENRRTLERAATVLIRLESLHKALVAYAWCHHHWPTSFYAENTARRMLRGVERAMDYLLREGVKGKGGGKRGGEEASTA</sequence>
<protein>
    <submittedName>
        <fullName evidence="1">Uncharacterized protein</fullName>
    </submittedName>
</protein>
<organism evidence="1 2">
    <name type="scientific">Vararia minispora EC-137</name>
    <dbReference type="NCBI Taxonomy" id="1314806"/>
    <lineage>
        <taxon>Eukaryota</taxon>
        <taxon>Fungi</taxon>
        <taxon>Dikarya</taxon>
        <taxon>Basidiomycota</taxon>
        <taxon>Agaricomycotina</taxon>
        <taxon>Agaricomycetes</taxon>
        <taxon>Russulales</taxon>
        <taxon>Lachnocladiaceae</taxon>
        <taxon>Vararia</taxon>
    </lineage>
</organism>
<reference evidence="1" key="2">
    <citation type="journal article" date="2022" name="New Phytol.">
        <title>Evolutionary transition to the ectomycorrhizal habit in the genomes of a hyperdiverse lineage of mushroom-forming fungi.</title>
        <authorList>
            <person name="Looney B."/>
            <person name="Miyauchi S."/>
            <person name="Morin E."/>
            <person name="Drula E."/>
            <person name="Courty P.E."/>
            <person name="Kohler A."/>
            <person name="Kuo A."/>
            <person name="LaButti K."/>
            <person name="Pangilinan J."/>
            <person name="Lipzen A."/>
            <person name="Riley R."/>
            <person name="Andreopoulos W."/>
            <person name="He G."/>
            <person name="Johnson J."/>
            <person name="Nolan M."/>
            <person name="Tritt A."/>
            <person name="Barry K.W."/>
            <person name="Grigoriev I.V."/>
            <person name="Nagy L.G."/>
            <person name="Hibbett D."/>
            <person name="Henrissat B."/>
            <person name="Matheny P.B."/>
            <person name="Labbe J."/>
            <person name="Martin F.M."/>
        </authorList>
    </citation>
    <scope>NUCLEOTIDE SEQUENCE</scope>
    <source>
        <strain evidence="1">EC-137</strain>
    </source>
</reference>
<accession>A0ACB8Q7E2</accession>